<feature type="domain" description="HPt" evidence="18">
    <location>
        <begin position="1140"/>
        <end position="1235"/>
    </location>
</feature>
<dbReference type="SUPFAM" id="SSF55874">
    <property type="entry name" value="ATPase domain of HSP90 chaperone/DNA topoisomerase II/histidine kinase"/>
    <property type="match status" value="1"/>
</dbReference>
<feature type="transmembrane region" description="Helical" evidence="14">
    <location>
        <begin position="6"/>
        <end position="29"/>
    </location>
</feature>
<keyword evidence="7" id="KW-0547">Nucleotide-binding</keyword>
<keyword evidence="9 14" id="KW-1133">Transmembrane helix</keyword>
<dbReference type="PROSITE" id="PS50109">
    <property type="entry name" value="HIS_KIN"/>
    <property type="match status" value="1"/>
</dbReference>
<dbReference type="PANTHER" id="PTHR45339:SF1">
    <property type="entry name" value="HYBRID SIGNAL TRANSDUCTION HISTIDINE KINASE J"/>
    <property type="match status" value="1"/>
</dbReference>
<reference evidence="19 20" key="1">
    <citation type="submission" date="2024-03" db="EMBL/GenBank/DDBJ databases">
        <title>Community enrichment and isolation of bacterial strains for fucoidan degradation.</title>
        <authorList>
            <person name="Sichert A."/>
        </authorList>
    </citation>
    <scope>NUCLEOTIDE SEQUENCE [LARGE SCALE GENOMIC DNA]</scope>
    <source>
        <strain evidence="19 20">AS81</strain>
    </source>
</reference>
<evidence type="ECO:0000259" key="18">
    <source>
        <dbReference type="PROSITE" id="PS50894"/>
    </source>
</evidence>
<gene>
    <name evidence="19" type="ORF">WNY63_17100</name>
</gene>
<dbReference type="Gene3D" id="1.20.120.160">
    <property type="entry name" value="HPT domain"/>
    <property type="match status" value="1"/>
</dbReference>
<evidence type="ECO:0000256" key="2">
    <source>
        <dbReference type="ARBA" id="ARBA00004651"/>
    </source>
</evidence>
<keyword evidence="6 14" id="KW-0812">Transmembrane</keyword>
<dbReference type="SMART" id="SM00388">
    <property type="entry name" value="HisKA"/>
    <property type="match status" value="1"/>
</dbReference>
<keyword evidence="5 13" id="KW-0597">Phosphoprotein</keyword>
<feature type="domain" description="Histidine kinase" evidence="15">
    <location>
        <begin position="598"/>
        <end position="821"/>
    </location>
</feature>
<dbReference type="Pfam" id="PF00072">
    <property type="entry name" value="Response_reg"/>
    <property type="match status" value="2"/>
</dbReference>
<dbReference type="SUPFAM" id="SSF47384">
    <property type="entry name" value="Homodimeric domain of signal transducing histidine kinase"/>
    <property type="match status" value="1"/>
</dbReference>
<evidence type="ECO:0000313" key="20">
    <source>
        <dbReference type="Proteomes" id="UP001388366"/>
    </source>
</evidence>
<keyword evidence="8" id="KW-0067">ATP-binding</keyword>
<dbReference type="InterPro" id="IPR003594">
    <property type="entry name" value="HATPase_dom"/>
</dbReference>
<dbReference type="PRINTS" id="PR00344">
    <property type="entry name" value="BCTRLSENSOR"/>
</dbReference>
<feature type="domain" description="Response regulatory" evidence="16">
    <location>
        <begin position="978"/>
        <end position="1094"/>
    </location>
</feature>
<dbReference type="Gene3D" id="3.40.50.2300">
    <property type="match status" value="2"/>
</dbReference>
<feature type="modified residue" description="4-aspartylphosphate" evidence="13">
    <location>
        <position position="888"/>
    </location>
</feature>
<dbReference type="Pfam" id="PF13426">
    <property type="entry name" value="PAS_9"/>
    <property type="match status" value="1"/>
</dbReference>
<evidence type="ECO:0000256" key="3">
    <source>
        <dbReference type="ARBA" id="ARBA00012438"/>
    </source>
</evidence>
<dbReference type="InterPro" id="IPR035965">
    <property type="entry name" value="PAS-like_dom_sf"/>
</dbReference>
<dbReference type="Gene3D" id="3.30.565.10">
    <property type="entry name" value="Histidine kinase-like ATPase, C-terminal domain"/>
    <property type="match status" value="1"/>
</dbReference>
<keyword evidence="11 14" id="KW-0472">Membrane</keyword>
<dbReference type="PROSITE" id="PS50894">
    <property type="entry name" value="HPT"/>
    <property type="match status" value="1"/>
</dbReference>
<comment type="catalytic activity">
    <reaction evidence="1">
        <text>ATP + protein L-histidine = ADP + protein N-phospho-L-histidine.</text>
        <dbReference type="EC" id="2.7.13.3"/>
    </reaction>
</comment>
<dbReference type="Proteomes" id="UP001388366">
    <property type="component" value="Unassembled WGS sequence"/>
</dbReference>
<feature type="transmembrane region" description="Helical" evidence="14">
    <location>
        <begin position="215"/>
        <end position="238"/>
    </location>
</feature>
<evidence type="ECO:0000256" key="5">
    <source>
        <dbReference type="ARBA" id="ARBA00022553"/>
    </source>
</evidence>
<evidence type="ECO:0000259" key="17">
    <source>
        <dbReference type="PROSITE" id="PS50113"/>
    </source>
</evidence>
<evidence type="ECO:0000256" key="10">
    <source>
        <dbReference type="ARBA" id="ARBA00023012"/>
    </source>
</evidence>
<evidence type="ECO:0000256" key="8">
    <source>
        <dbReference type="ARBA" id="ARBA00022840"/>
    </source>
</evidence>
<dbReference type="Pfam" id="PF00512">
    <property type="entry name" value="HisKA"/>
    <property type="match status" value="1"/>
</dbReference>
<evidence type="ECO:0000256" key="11">
    <source>
        <dbReference type="ARBA" id="ARBA00023136"/>
    </source>
</evidence>
<dbReference type="InterPro" id="IPR000014">
    <property type="entry name" value="PAS"/>
</dbReference>
<dbReference type="RefSeq" id="WP_342884392.1">
    <property type="nucleotide sequence ID" value="NZ_JBBMQU010000038.1"/>
</dbReference>
<evidence type="ECO:0000256" key="6">
    <source>
        <dbReference type="ARBA" id="ARBA00022692"/>
    </source>
</evidence>
<dbReference type="PROSITE" id="PS50110">
    <property type="entry name" value="RESPONSE_REGULATORY"/>
    <property type="match status" value="2"/>
</dbReference>
<dbReference type="InterPro" id="IPR029016">
    <property type="entry name" value="GAF-like_dom_sf"/>
</dbReference>
<evidence type="ECO:0000313" key="19">
    <source>
        <dbReference type="EMBL" id="MEM5552446.1"/>
    </source>
</evidence>
<comment type="subcellular location">
    <subcellularLocation>
        <location evidence="2">Cell membrane</location>
        <topology evidence="2">Multi-pass membrane protein</topology>
    </subcellularLocation>
</comment>
<dbReference type="InterPro" id="IPR001789">
    <property type="entry name" value="Sig_transdc_resp-reg_receiver"/>
</dbReference>
<dbReference type="InterPro" id="IPR005467">
    <property type="entry name" value="His_kinase_dom"/>
</dbReference>
<dbReference type="InterPro" id="IPR036097">
    <property type="entry name" value="HisK_dim/P_sf"/>
</dbReference>
<evidence type="ECO:0000259" key="16">
    <source>
        <dbReference type="PROSITE" id="PS50110"/>
    </source>
</evidence>
<evidence type="ECO:0000256" key="13">
    <source>
        <dbReference type="PROSITE-ProRule" id="PRU00169"/>
    </source>
</evidence>
<evidence type="ECO:0000256" key="12">
    <source>
        <dbReference type="PROSITE-ProRule" id="PRU00110"/>
    </source>
</evidence>
<dbReference type="Gene3D" id="1.10.287.130">
    <property type="match status" value="1"/>
</dbReference>
<dbReference type="SUPFAM" id="SSF52172">
    <property type="entry name" value="CheY-like"/>
    <property type="match status" value="2"/>
</dbReference>
<dbReference type="EC" id="2.7.13.3" evidence="3"/>
<dbReference type="InterPro" id="IPR000700">
    <property type="entry name" value="PAS-assoc_C"/>
</dbReference>
<keyword evidence="4" id="KW-1003">Cell membrane</keyword>
<dbReference type="PANTHER" id="PTHR45339">
    <property type="entry name" value="HYBRID SIGNAL TRANSDUCTION HISTIDINE KINASE J"/>
    <property type="match status" value="1"/>
</dbReference>
<feature type="modified residue" description="4-aspartylphosphate" evidence="13">
    <location>
        <position position="1027"/>
    </location>
</feature>
<accession>A0ABU9U5X9</accession>
<dbReference type="InterPro" id="IPR003661">
    <property type="entry name" value="HisK_dim/P_dom"/>
</dbReference>
<name>A0ABU9U5X9_9GAMM</name>
<organism evidence="19 20">
    <name type="scientific">Pseudoalteromonas neustonica</name>
    <dbReference type="NCBI Taxonomy" id="1840331"/>
    <lineage>
        <taxon>Bacteria</taxon>
        <taxon>Pseudomonadati</taxon>
        <taxon>Pseudomonadota</taxon>
        <taxon>Gammaproteobacteria</taxon>
        <taxon>Alteromonadales</taxon>
        <taxon>Pseudoalteromonadaceae</taxon>
        <taxon>Pseudoalteromonas</taxon>
    </lineage>
</organism>
<keyword evidence="20" id="KW-1185">Reference proteome</keyword>
<protein>
    <recommendedName>
        <fullName evidence="3">histidine kinase</fullName>
        <ecNumber evidence="3">2.7.13.3</ecNumber>
    </recommendedName>
</protein>
<evidence type="ECO:0000256" key="1">
    <source>
        <dbReference type="ARBA" id="ARBA00000085"/>
    </source>
</evidence>
<dbReference type="PROSITE" id="PS50113">
    <property type="entry name" value="PAC"/>
    <property type="match status" value="1"/>
</dbReference>
<evidence type="ECO:0000256" key="4">
    <source>
        <dbReference type="ARBA" id="ARBA00022475"/>
    </source>
</evidence>
<dbReference type="InterPro" id="IPR036641">
    <property type="entry name" value="HPT_dom_sf"/>
</dbReference>
<dbReference type="Pfam" id="PF02518">
    <property type="entry name" value="HATPase_c"/>
    <property type="match status" value="1"/>
</dbReference>
<dbReference type="SMART" id="SM00387">
    <property type="entry name" value="HATPase_c"/>
    <property type="match status" value="1"/>
</dbReference>
<feature type="domain" description="Response regulatory" evidence="16">
    <location>
        <begin position="837"/>
        <end position="955"/>
    </location>
</feature>
<dbReference type="SUPFAM" id="SSF47226">
    <property type="entry name" value="Histidine-containing phosphotransfer domain, HPT domain"/>
    <property type="match status" value="1"/>
</dbReference>
<feature type="domain" description="PAC" evidence="17">
    <location>
        <begin position="526"/>
        <end position="580"/>
    </location>
</feature>
<keyword evidence="10" id="KW-0902">Two-component regulatory system</keyword>
<evidence type="ECO:0000256" key="14">
    <source>
        <dbReference type="SAM" id="Phobius"/>
    </source>
</evidence>
<dbReference type="CDD" id="cd00082">
    <property type="entry name" value="HisKA"/>
    <property type="match status" value="1"/>
</dbReference>
<dbReference type="Gene3D" id="3.30.450.20">
    <property type="entry name" value="PAS domain"/>
    <property type="match status" value="1"/>
</dbReference>
<dbReference type="SUPFAM" id="SSF55781">
    <property type="entry name" value="GAF domain-like"/>
    <property type="match status" value="1"/>
</dbReference>
<dbReference type="InterPro" id="IPR011006">
    <property type="entry name" value="CheY-like_superfamily"/>
</dbReference>
<comment type="caution">
    <text evidence="19">The sequence shown here is derived from an EMBL/GenBank/DDBJ whole genome shotgun (WGS) entry which is preliminary data.</text>
</comment>
<dbReference type="SMART" id="SM00448">
    <property type="entry name" value="REC"/>
    <property type="match status" value="2"/>
</dbReference>
<dbReference type="CDD" id="cd16922">
    <property type="entry name" value="HATPase_EvgS-ArcB-TorS-like"/>
    <property type="match status" value="1"/>
</dbReference>
<dbReference type="InterPro" id="IPR008207">
    <property type="entry name" value="Sig_transdc_His_kin_Hpt_dom"/>
</dbReference>
<feature type="modified residue" description="Phosphohistidine" evidence="12">
    <location>
        <position position="1179"/>
    </location>
</feature>
<evidence type="ECO:0000256" key="7">
    <source>
        <dbReference type="ARBA" id="ARBA00022741"/>
    </source>
</evidence>
<dbReference type="EMBL" id="JBBMQU010000038">
    <property type="protein sequence ID" value="MEM5552446.1"/>
    <property type="molecule type" value="Genomic_DNA"/>
</dbReference>
<dbReference type="Gene3D" id="3.30.450.40">
    <property type="match status" value="1"/>
</dbReference>
<evidence type="ECO:0000259" key="15">
    <source>
        <dbReference type="PROSITE" id="PS50109"/>
    </source>
</evidence>
<proteinExistence type="predicted"/>
<dbReference type="CDD" id="cd17546">
    <property type="entry name" value="REC_hyHK_CKI1_RcsC-like"/>
    <property type="match status" value="2"/>
</dbReference>
<evidence type="ECO:0000256" key="9">
    <source>
        <dbReference type="ARBA" id="ARBA00022989"/>
    </source>
</evidence>
<sequence>MTAKKVLNILYIVFCAFLLMSVFIVVLFLQHNLKQTKNLVALEKLTAMSTELKTSSDSLTRFARMYVITMDEKWRMLFDHVVDIRTGFASPVENPTIYWELLSLAPKSTIPHRTVQKSWPSLLEIIQSNDARRNEVAAFKSALDSSNVLIDIEQQAFDLIKIGGKENVANARLLLFGEVYIKEKSKVMFSINSVLAEIEARKSLDLKKAAEHLQLIKALGILCFGGIVALLLFSYTLLKGRYFSPIKRIHDAVFTSIKLHNHQIVLPNDVKGELGELIGAFELTLKKLNFKISASKHIKAFNHAIRGIHKPKDIIEESLQFISLNFNSPSCAIFKVNGNNLILDEYIGHIPIFDESSAQAKALLKNQNVQTMTALENNSIKIIVNGQQILIQEAHLMPLIVSEQCIGALYIASTSTYHKAQIETLEEVCNDLAIAIKLGVNIEKQNAVEVALSQQLELNHHIINAIPNPTYYRDKQGCFMGVNKAFLNFIDKFEADVIGTTVDFIFEQQAAAVFNEQANEIIKDRANVEYSMVTMSGNDQPVELVIYEAPFFDNKGVVSGIVGMFLDVTKRNELERDLVEAKETADRSAKVKGEFLANMSHEIRTPMNAIIGMAHLAMGAQLNEKQANYVNKIDIAAKQLLRLINDILDYSKIEAGKIEIEQTAFGLDKLLETVSTVTSIKAQEKNLELVFDIPPSLPNSFIGDPLRLSQVLINLVGNAVKFTDSGSVTIKIVAESIDDKNTELKFSVKDTGIGMDRQQQKRLFSSFSQADSSITRKYGGTGLGLTISQQLVKLMGGEIYLESTLGEGSEFYFNVNLPIKDECELNGTLPKSFANYQVLIVDDNAQALDVLEGILVNAGLQITRRDNATAAIELLRHANDDFDLLIMDWQMPEMDGLNAIELLKNEDLLANTKVMLTTAYGRELELNEDQKRLLDAIILKPINPSYLIDSLVACFGTYTSEQPLKEQTYAHDALLNIKLLLAEDQPVNQEIAYEILTNFGAHVDIANNGEEAIKKIEKEKYDLVLMDMQMPVLDGISATKIIREGLSNTALPILAMTANAMQQDINRCTNAGMNGHIAKPIDVNMLVEQILLHVAKSPIQKMREPTYIEPDLTSIAKMKVVEKYLDGVNLDEGIERAAGNELAYFSILSKFLSQQVEELINLKQAITIENYELASNLLHAIKGAAANLAVYVIADKMKNLEQSLKANLIDAHDIDSLIEYVKKINPQCLAIIESISSSKQKINEVDNQGGLIQKLSQALKDFDTEASEIVQCLSVSDTLELQQIKKLQEMVSRFEYVKADMYLTQCLA</sequence>
<dbReference type="InterPro" id="IPR004358">
    <property type="entry name" value="Sig_transdc_His_kin-like_C"/>
</dbReference>
<dbReference type="InterPro" id="IPR036890">
    <property type="entry name" value="HATPase_C_sf"/>
</dbReference>
<dbReference type="SUPFAM" id="SSF55785">
    <property type="entry name" value="PYP-like sensor domain (PAS domain)"/>
    <property type="match status" value="1"/>
</dbReference>